<accession>A0A022VZN8</accession>
<organism evidence="1">
    <name type="scientific">Trichophyton rubrum CBS 288.86</name>
    <dbReference type="NCBI Taxonomy" id="1215330"/>
    <lineage>
        <taxon>Eukaryota</taxon>
        <taxon>Fungi</taxon>
        <taxon>Dikarya</taxon>
        <taxon>Ascomycota</taxon>
        <taxon>Pezizomycotina</taxon>
        <taxon>Eurotiomycetes</taxon>
        <taxon>Eurotiomycetidae</taxon>
        <taxon>Onygenales</taxon>
        <taxon>Arthrodermataceae</taxon>
        <taxon>Trichophyton</taxon>
    </lineage>
</organism>
<dbReference type="AlphaFoldDB" id="A0A022VZN8"/>
<reference evidence="1" key="1">
    <citation type="submission" date="2014-02" db="EMBL/GenBank/DDBJ databases">
        <title>The Genome Sequence of Trichophyton rubrum (morphotype fischeri) CBS 288.86.</title>
        <authorList>
            <consortium name="The Broad Institute Genomics Platform"/>
            <person name="Cuomo C.A."/>
            <person name="White T.C."/>
            <person name="Graser Y."/>
            <person name="Martinez-Rossi N."/>
            <person name="Heitman J."/>
            <person name="Young S.K."/>
            <person name="Zeng Q."/>
            <person name="Gargeya S."/>
            <person name="Abouelleil A."/>
            <person name="Alvarado L."/>
            <person name="Chapman S.B."/>
            <person name="Gainer-Dewar J."/>
            <person name="Goldberg J."/>
            <person name="Griggs A."/>
            <person name="Gujja S."/>
            <person name="Hansen M."/>
            <person name="Howarth C."/>
            <person name="Imamovic A."/>
            <person name="Larimer J."/>
            <person name="Martinez D."/>
            <person name="Murphy C."/>
            <person name="Pearson M.D."/>
            <person name="Persinoti G."/>
            <person name="Poon T."/>
            <person name="Priest M."/>
            <person name="Roberts A.D."/>
            <person name="Saif S."/>
            <person name="Shea T.D."/>
            <person name="Sykes S.N."/>
            <person name="Wortman J."/>
            <person name="Nusbaum C."/>
            <person name="Birren B."/>
        </authorList>
    </citation>
    <scope>NUCLEOTIDE SEQUENCE [LARGE SCALE GENOMIC DNA]</scope>
    <source>
        <strain evidence="1">CBS 288.86</strain>
    </source>
</reference>
<gene>
    <name evidence="1" type="ORF">H103_05064</name>
</gene>
<evidence type="ECO:0000313" key="1">
    <source>
        <dbReference type="EMBL" id="EZF51556.1"/>
    </source>
</evidence>
<dbReference type="HOGENOM" id="CLU_2160210_0_0_1"/>
<sequence length="111" mass="12370">MVSGVPSSRSQTGSIFLPAPFSDSYYTCYYIPPLGSANLLFGFSILAPDSVASQEGEEQAVIEGVRYKRDIRTRKDRLTRHSASQKYISLETRGLILCPLRSLSPFYRKSA</sequence>
<proteinExistence type="predicted"/>
<dbReference type="EMBL" id="KK207865">
    <property type="protein sequence ID" value="EZF51556.1"/>
    <property type="molecule type" value="Genomic_DNA"/>
</dbReference>
<dbReference type="Proteomes" id="UP000023758">
    <property type="component" value="Unassembled WGS sequence"/>
</dbReference>
<name>A0A022VZN8_TRIRU</name>
<protein>
    <submittedName>
        <fullName evidence="1">Uncharacterized protein</fullName>
    </submittedName>
</protein>